<name>A0ABT7QX18_9BACT</name>
<comment type="caution">
    <text evidence="4">The sequence shown here is derived from an EMBL/GenBank/DDBJ whole genome shotgun (WGS) entry which is preliminary data.</text>
</comment>
<dbReference type="Pfam" id="PF03459">
    <property type="entry name" value="TOBE"/>
    <property type="match status" value="1"/>
</dbReference>
<dbReference type="PROSITE" id="PS51866">
    <property type="entry name" value="MOP"/>
    <property type="match status" value="1"/>
</dbReference>
<accession>A0ABT7QX18</accession>
<dbReference type="InterPro" id="IPR004606">
    <property type="entry name" value="Mop_domain"/>
</dbReference>
<gene>
    <name evidence="4" type="ORF">PGH07_04265</name>
</gene>
<organism evidence="4 5">
    <name type="scientific">Sulfurovum zhangzhouensis</name>
    <dbReference type="NCBI Taxonomy" id="3019067"/>
    <lineage>
        <taxon>Bacteria</taxon>
        <taxon>Pseudomonadati</taxon>
        <taxon>Campylobacterota</taxon>
        <taxon>Epsilonproteobacteria</taxon>
        <taxon>Campylobacterales</taxon>
        <taxon>Sulfurovaceae</taxon>
        <taxon>Sulfurovum</taxon>
    </lineage>
</organism>
<feature type="domain" description="Mop" evidence="3">
    <location>
        <begin position="64"/>
        <end position="129"/>
    </location>
</feature>
<protein>
    <submittedName>
        <fullName evidence="4">TOBE domain-containing protein</fullName>
    </submittedName>
</protein>
<proteinExistence type="predicted"/>
<evidence type="ECO:0000259" key="3">
    <source>
        <dbReference type="PROSITE" id="PS51866"/>
    </source>
</evidence>
<dbReference type="EMBL" id="JAQIBD010000001">
    <property type="protein sequence ID" value="MDM5271383.1"/>
    <property type="molecule type" value="Genomic_DNA"/>
</dbReference>
<dbReference type="RefSeq" id="WP_289412791.1">
    <property type="nucleotide sequence ID" value="NZ_JAQIBD010000001.1"/>
</dbReference>
<dbReference type="SUPFAM" id="SSF50331">
    <property type="entry name" value="MOP-like"/>
    <property type="match status" value="1"/>
</dbReference>
<dbReference type="Gene3D" id="2.40.50.100">
    <property type="match status" value="1"/>
</dbReference>
<reference evidence="4" key="1">
    <citation type="submission" date="2023-01" db="EMBL/GenBank/DDBJ databases">
        <title>Sulfurovum sp. zt1-1 genome assembly.</title>
        <authorList>
            <person name="Wang J."/>
        </authorList>
    </citation>
    <scope>NUCLEOTIDE SEQUENCE</scope>
    <source>
        <strain evidence="4">Zt1-1</strain>
    </source>
</reference>
<evidence type="ECO:0000256" key="1">
    <source>
        <dbReference type="ARBA" id="ARBA00022505"/>
    </source>
</evidence>
<evidence type="ECO:0000313" key="4">
    <source>
        <dbReference type="EMBL" id="MDM5271383.1"/>
    </source>
</evidence>
<evidence type="ECO:0000313" key="5">
    <source>
        <dbReference type="Proteomes" id="UP001169069"/>
    </source>
</evidence>
<dbReference type="Proteomes" id="UP001169069">
    <property type="component" value="Unassembled WGS sequence"/>
</dbReference>
<evidence type="ECO:0000256" key="2">
    <source>
        <dbReference type="PROSITE-ProRule" id="PRU01213"/>
    </source>
</evidence>
<keyword evidence="5" id="KW-1185">Reference proteome</keyword>
<keyword evidence="1 2" id="KW-0500">Molybdenum</keyword>
<dbReference type="InterPro" id="IPR005116">
    <property type="entry name" value="Transp-assoc_OB_typ1"/>
</dbReference>
<sequence length="132" mass="13849">MSNLVATVQSIRCHDGVSIVTFSLGEQILTMVSLELDDALRVGSKCLLSVNASSVAIGKNLSGMLSYSNQLSAKVVAIENGKLLTRIILNISGNRVESMITVASSERLGLKVGDDVTALIKSTVLSVSEVIA</sequence>
<dbReference type="InterPro" id="IPR008995">
    <property type="entry name" value="Mo/tungstate-bd_C_term_dom"/>
</dbReference>